<evidence type="ECO:0000256" key="7">
    <source>
        <dbReference type="SAM" id="Phobius"/>
    </source>
</evidence>
<accession>A0A0W8G3B3</accession>
<dbReference type="Pfam" id="PF00528">
    <property type="entry name" value="BPD_transp_1"/>
    <property type="match status" value="1"/>
</dbReference>
<organism evidence="9">
    <name type="scientific">hydrocarbon metagenome</name>
    <dbReference type="NCBI Taxonomy" id="938273"/>
    <lineage>
        <taxon>unclassified sequences</taxon>
        <taxon>metagenomes</taxon>
        <taxon>ecological metagenomes</taxon>
    </lineage>
</organism>
<reference evidence="9" key="1">
    <citation type="journal article" date="2015" name="Proc. Natl. Acad. Sci. U.S.A.">
        <title>Networks of energetic and metabolic interactions define dynamics in microbial communities.</title>
        <authorList>
            <person name="Embree M."/>
            <person name="Liu J.K."/>
            <person name="Al-Bassam M.M."/>
            <person name="Zengler K."/>
        </authorList>
    </citation>
    <scope>NUCLEOTIDE SEQUENCE</scope>
</reference>
<keyword evidence="4 7" id="KW-0812">Transmembrane</keyword>
<keyword evidence="2" id="KW-0813">Transport</keyword>
<evidence type="ECO:0000313" key="9">
    <source>
        <dbReference type="EMBL" id="KUG27577.1"/>
    </source>
</evidence>
<evidence type="ECO:0000256" key="6">
    <source>
        <dbReference type="ARBA" id="ARBA00023136"/>
    </source>
</evidence>
<dbReference type="InterPro" id="IPR000515">
    <property type="entry name" value="MetI-like"/>
</dbReference>
<feature type="transmembrane region" description="Helical" evidence="7">
    <location>
        <begin position="202"/>
        <end position="220"/>
    </location>
</feature>
<evidence type="ECO:0000259" key="8">
    <source>
        <dbReference type="PROSITE" id="PS50928"/>
    </source>
</evidence>
<keyword evidence="5 7" id="KW-1133">Transmembrane helix</keyword>
<comment type="caution">
    <text evidence="9">The sequence shown here is derived from an EMBL/GenBank/DDBJ whole genome shotgun (WGS) entry which is preliminary data.</text>
</comment>
<dbReference type="CDD" id="cd06261">
    <property type="entry name" value="TM_PBP2"/>
    <property type="match status" value="1"/>
</dbReference>
<protein>
    <submittedName>
        <fullName evidence="9">Molybdenum transport system permease protein modb</fullName>
    </submittedName>
</protein>
<evidence type="ECO:0000256" key="5">
    <source>
        <dbReference type="ARBA" id="ARBA00022989"/>
    </source>
</evidence>
<feature type="transmembrane region" description="Helical" evidence="7">
    <location>
        <begin position="22"/>
        <end position="42"/>
    </location>
</feature>
<keyword evidence="3" id="KW-1003">Cell membrane</keyword>
<keyword evidence="6 7" id="KW-0472">Membrane</keyword>
<dbReference type="AlphaFoldDB" id="A0A0W8G3B3"/>
<proteinExistence type="predicted"/>
<dbReference type="EMBL" id="LNQE01000314">
    <property type="protein sequence ID" value="KUG27577.1"/>
    <property type="molecule type" value="Genomic_DNA"/>
</dbReference>
<feature type="transmembrane region" description="Helical" evidence="7">
    <location>
        <begin position="87"/>
        <end position="106"/>
    </location>
</feature>
<dbReference type="PANTHER" id="PTHR30183">
    <property type="entry name" value="MOLYBDENUM TRANSPORT SYSTEM PERMEASE PROTEIN MODB"/>
    <property type="match status" value="1"/>
</dbReference>
<dbReference type="PROSITE" id="PS50928">
    <property type="entry name" value="ABC_TM1"/>
    <property type="match status" value="1"/>
</dbReference>
<evidence type="ECO:0000256" key="3">
    <source>
        <dbReference type="ARBA" id="ARBA00022475"/>
    </source>
</evidence>
<dbReference type="GO" id="GO:0005886">
    <property type="term" value="C:plasma membrane"/>
    <property type="evidence" value="ECO:0007669"/>
    <property type="project" value="UniProtKB-SubCell"/>
</dbReference>
<name>A0A0W8G3B3_9ZZZZ</name>
<sequence>MPIAEVFSDPGIRGPLVLTLRVSLVAVPLFLTVGVGLGYVLGRWRSSLAAALDFAVSLPMVFPPIATGFGLLLLFGNRGVIGPALRGLFGMEIVFGFPGVALAAFVSGLPLMVKPVQAAVGGEISRYTEAARVLGKNELEIFFQVVLPLVRKNILAGLFLSWTRSIGEVGVTLMLGGNIVGRTNTVSLEIYNSVFTGDYERAAILAGILGLASLAALFTLRRLAVS</sequence>
<gene>
    <name evidence="9" type="ORF">ASZ90_002562</name>
</gene>
<evidence type="ECO:0000256" key="1">
    <source>
        <dbReference type="ARBA" id="ARBA00004651"/>
    </source>
</evidence>
<dbReference type="InterPro" id="IPR035906">
    <property type="entry name" value="MetI-like_sf"/>
</dbReference>
<dbReference type="SUPFAM" id="SSF161098">
    <property type="entry name" value="MetI-like"/>
    <property type="match status" value="1"/>
</dbReference>
<evidence type="ECO:0000256" key="2">
    <source>
        <dbReference type="ARBA" id="ARBA00022448"/>
    </source>
</evidence>
<evidence type="ECO:0000256" key="4">
    <source>
        <dbReference type="ARBA" id="ARBA00022692"/>
    </source>
</evidence>
<comment type="subcellular location">
    <subcellularLocation>
        <location evidence="1">Cell membrane</location>
        <topology evidence="1">Multi-pass membrane protein</topology>
    </subcellularLocation>
</comment>
<dbReference type="GO" id="GO:0055085">
    <property type="term" value="P:transmembrane transport"/>
    <property type="evidence" value="ECO:0007669"/>
    <property type="project" value="InterPro"/>
</dbReference>
<feature type="transmembrane region" description="Helical" evidence="7">
    <location>
        <begin position="54"/>
        <end position="75"/>
    </location>
</feature>
<dbReference type="PANTHER" id="PTHR30183:SF3">
    <property type="entry name" value="MOLYBDENUM TRANSPORT SYSTEM PERMEASE PROTEIN MODB"/>
    <property type="match status" value="1"/>
</dbReference>
<dbReference type="Gene3D" id="1.10.3720.10">
    <property type="entry name" value="MetI-like"/>
    <property type="match status" value="1"/>
</dbReference>
<feature type="domain" description="ABC transmembrane type-1" evidence="8">
    <location>
        <begin position="16"/>
        <end position="220"/>
    </location>
</feature>